<evidence type="ECO:0000256" key="1">
    <source>
        <dbReference type="SAM" id="Phobius"/>
    </source>
</evidence>
<reference evidence="2" key="1">
    <citation type="submission" date="2014-11" db="EMBL/GenBank/DDBJ databases">
        <authorList>
            <person name="Amaro Gonzalez C."/>
        </authorList>
    </citation>
    <scope>NUCLEOTIDE SEQUENCE</scope>
</reference>
<protein>
    <submittedName>
        <fullName evidence="2">Uncharacterized protein</fullName>
    </submittedName>
</protein>
<dbReference type="AlphaFoldDB" id="A0A0E9X324"/>
<evidence type="ECO:0000313" key="2">
    <source>
        <dbReference type="EMBL" id="JAH96098.1"/>
    </source>
</evidence>
<dbReference type="EMBL" id="GBXM01012479">
    <property type="protein sequence ID" value="JAH96098.1"/>
    <property type="molecule type" value="Transcribed_RNA"/>
</dbReference>
<keyword evidence="1" id="KW-0472">Membrane</keyword>
<accession>A0A0E9X324</accession>
<name>A0A0E9X324_ANGAN</name>
<sequence length="64" mass="7803">MKNKHWSIHQFPFIFYCTFCPSIFLLKINALGYARSLKQEERKYIICLYTFQSMFDCMQVGYFI</sequence>
<feature type="transmembrane region" description="Helical" evidence="1">
    <location>
        <begin position="13"/>
        <end position="34"/>
    </location>
</feature>
<proteinExistence type="predicted"/>
<reference evidence="2" key="2">
    <citation type="journal article" date="2015" name="Fish Shellfish Immunol.">
        <title>Early steps in the European eel (Anguilla anguilla)-Vibrio vulnificus interaction in the gills: Role of the RtxA13 toxin.</title>
        <authorList>
            <person name="Callol A."/>
            <person name="Pajuelo D."/>
            <person name="Ebbesson L."/>
            <person name="Teles M."/>
            <person name="MacKenzie S."/>
            <person name="Amaro C."/>
        </authorList>
    </citation>
    <scope>NUCLEOTIDE SEQUENCE</scope>
</reference>
<keyword evidence="1" id="KW-0812">Transmembrane</keyword>
<organism evidence="2">
    <name type="scientific">Anguilla anguilla</name>
    <name type="common">European freshwater eel</name>
    <name type="synonym">Muraena anguilla</name>
    <dbReference type="NCBI Taxonomy" id="7936"/>
    <lineage>
        <taxon>Eukaryota</taxon>
        <taxon>Metazoa</taxon>
        <taxon>Chordata</taxon>
        <taxon>Craniata</taxon>
        <taxon>Vertebrata</taxon>
        <taxon>Euteleostomi</taxon>
        <taxon>Actinopterygii</taxon>
        <taxon>Neopterygii</taxon>
        <taxon>Teleostei</taxon>
        <taxon>Anguilliformes</taxon>
        <taxon>Anguillidae</taxon>
        <taxon>Anguilla</taxon>
    </lineage>
</organism>
<keyword evidence="1" id="KW-1133">Transmembrane helix</keyword>